<organism evidence="3 4">
    <name type="scientific">Marasmius crinis-equi</name>
    <dbReference type="NCBI Taxonomy" id="585013"/>
    <lineage>
        <taxon>Eukaryota</taxon>
        <taxon>Fungi</taxon>
        <taxon>Dikarya</taxon>
        <taxon>Basidiomycota</taxon>
        <taxon>Agaricomycotina</taxon>
        <taxon>Agaricomycetes</taxon>
        <taxon>Agaricomycetidae</taxon>
        <taxon>Agaricales</taxon>
        <taxon>Marasmiineae</taxon>
        <taxon>Marasmiaceae</taxon>
        <taxon>Marasmius</taxon>
    </lineage>
</organism>
<feature type="transmembrane region" description="Helical" evidence="2">
    <location>
        <begin position="405"/>
        <end position="430"/>
    </location>
</feature>
<keyword evidence="2" id="KW-0812">Transmembrane</keyword>
<evidence type="ECO:0000256" key="1">
    <source>
        <dbReference type="SAM" id="MobiDB-lite"/>
    </source>
</evidence>
<keyword evidence="4" id="KW-1185">Reference proteome</keyword>
<reference evidence="3 4" key="1">
    <citation type="submission" date="2024-02" db="EMBL/GenBank/DDBJ databases">
        <title>A draft genome for the cacao thread blight pathogen Marasmius crinis-equi.</title>
        <authorList>
            <person name="Cohen S.P."/>
            <person name="Baruah I.K."/>
            <person name="Amoako-Attah I."/>
            <person name="Bukari Y."/>
            <person name="Meinhardt L.W."/>
            <person name="Bailey B.A."/>
        </authorList>
    </citation>
    <scope>NUCLEOTIDE SEQUENCE [LARGE SCALE GENOMIC DNA]</scope>
    <source>
        <strain evidence="3 4">GH-76</strain>
    </source>
</reference>
<dbReference type="SUPFAM" id="SSF48208">
    <property type="entry name" value="Six-hairpin glycosidases"/>
    <property type="match status" value="1"/>
</dbReference>
<accession>A0ABR3F224</accession>
<comment type="caution">
    <text evidence="3">The sequence shown here is derived from an EMBL/GenBank/DDBJ whole genome shotgun (WGS) entry which is preliminary data.</text>
</comment>
<evidence type="ECO:0000313" key="3">
    <source>
        <dbReference type="EMBL" id="KAL0569264.1"/>
    </source>
</evidence>
<dbReference type="InterPro" id="IPR008928">
    <property type="entry name" value="6-hairpin_glycosidase_sf"/>
</dbReference>
<keyword evidence="2" id="KW-0472">Membrane</keyword>
<dbReference type="EMBL" id="JBAHYK010001156">
    <property type="protein sequence ID" value="KAL0569264.1"/>
    <property type="molecule type" value="Genomic_DNA"/>
</dbReference>
<gene>
    <name evidence="3" type="ORF">V5O48_012707</name>
</gene>
<name>A0ABR3F224_9AGAR</name>
<dbReference type="Gene3D" id="1.50.10.20">
    <property type="match status" value="1"/>
</dbReference>
<keyword evidence="2" id="KW-1133">Transmembrane helix</keyword>
<feature type="region of interest" description="Disordered" evidence="1">
    <location>
        <begin position="457"/>
        <end position="517"/>
    </location>
</feature>
<feature type="compositionally biased region" description="Polar residues" evidence="1">
    <location>
        <begin position="495"/>
        <end position="513"/>
    </location>
</feature>
<protein>
    <recommendedName>
        <fullName evidence="5">Glycoside hydrolase family 76 protein</fullName>
    </recommendedName>
</protein>
<evidence type="ECO:0008006" key="5">
    <source>
        <dbReference type="Google" id="ProtNLM"/>
    </source>
</evidence>
<proteinExistence type="predicted"/>
<dbReference type="Proteomes" id="UP001465976">
    <property type="component" value="Unassembled WGS sequence"/>
</dbReference>
<evidence type="ECO:0000313" key="4">
    <source>
        <dbReference type="Proteomes" id="UP001465976"/>
    </source>
</evidence>
<evidence type="ECO:0000256" key="2">
    <source>
        <dbReference type="SAM" id="Phobius"/>
    </source>
</evidence>
<sequence length="546" mass="59399">MQVFGQDLPPIFPWRKPTIEASREERANISAAAIDMFIKSDDFFNFPVPLPDDSWPYGAFLAEMADFDIFTGQTRYKEIAQKHYLPAFRTLIPRTSTYGYAATRAYVAYKDEEFLDIAQDYWNATRSLTLSEPETSSGRSLAKPSLRISKTCSKPGGVVSLAGGTFRRTGDNIDLNITSVATAEYLALTASLGVISSNQTYFDLAPQMVHFLQTVTYRGSGLFYDVVDAKEGHNCNMSDSGPFDTGAAIQALSQVVTRNTSVMDFLQDITLGAIMNPSWHAQNGILDSERLDNSITRGRNTHYLLSSYLGLVGNDTPSDLKAYLQQYLSVQYNAAVDLARIDESSSAYGPSLLGSPDGKFNNGSQALAIAALLGGVALSSNGSLPASGNSPTPTSRVSHTPAISIASIVGGIIGGLCGVALISAIAYIYGVRRRPRDTVREAEHTVHPFTVTKSVPEPFTPISAQRSPILPPSPPEKSHRYTTESAAQGLPLLATSPTDTEATRPARQSQIHEATTAELVMVLNDRLRNERWDGNERPPEYPRSNH</sequence>